<keyword evidence="3 7" id="KW-0812">Transmembrane</keyword>
<proteinExistence type="inferred from homology"/>
<keyword evidence="4 7" id="KW-1133">Transmembrane helix</keyword>
<dbReference type="InterPro" id="IPR023081">
    <property type="entry name" value="Cell_div_FtsB"/>
</dbReference>
<dbReference type="Pfam" id="PF04977">
    <property type="entry name" value="DivIC"/>
    <property type="match status" value="1"/>
</dbReference>
<dbReference type="EMBL" id="JBHRTL010000006">
    <property type="protein sequence ID" value="MFC3155592.1"/>
    <property type="molecule type" value="Genomic_DNA"/>
</dbReference>
<keyword evidence="7" id="KW-0997">Cell inner membrane</keyword>
<evidence type="ECO:0000256" key="2">
    <source>
        <dbReference type="ARBA" id="ARBA00022618"/>
    </source>
</evidence>
<comment type="subunit">
    <text evidence="7">Part of a complex composed of FtsB, FtsL and FtsQ.</text>
</comment>
<protein>
    <recommendedName>
        <fullName evidence="7">Cell division protein FtsB</fullName>
    </recommendedName>
</protein>
<evidence type="ECO:0000256" key="5">
    <source>
        <dbReference type="ARBA" id="ARBA00023136"/>
    </source>
</evidence>
<comment type="caution">
    <text evidence="8">The sequence shown here is derived from an EMBL/GenBank/DDBJ whole genome shotgun (WGS) entry which is preliminary data.</text>
</comment>
<evidence type="ECO:0000256" key="7">
    <source>
        <dbReference type="HAMAP-Rule" id="MF_00599"/>
    </source>
</evidence>
<keyword evidence="6 7" id="KW-0131">Cell cycle</keyword>
<comment type="function">
    <text evidence="7">Essential cell division protein. May link together the upstream cell division proteins, which are predominantly cytoplasmic, with the downstream cell division proteins, which are predominantly periplasmic.</text>
</comment>
<dbReference type="InterPro" id="IPR007060">
    <property type="entry name" value="FtsL/DivIC"/>
</dbReference>
<gene>
    <name evidence="7" type="primary">ftsB</name>
    <name evidence="8" type="ORF">ACFOEB_10310</name>
</gene>
<evidence type="ECO:0000313" key="8">
    <source>
        <dbReference type="EMBL" id="MFC3155592.1"/>
    </source>
</evidence>
<reference evidence="9" key="1">
    <citation type="journal article" date="2019" name="Int. J. Syst. Evol. Microbiol.">
        <title>The Global Catalogue of Microorganisms (GCM) 10K type strain sequencing project: providing services to taxonomists for standard genome sequencing and annotation.</title>
        <authorList>
            <consortium name="The Broad Institute Genomics Platform"/>
            <consortium name="The Broad Institute Genome Sequencing Center for Infectious Disease"/>
            <person name="Wu L."/>
            <person name="Ma J."/>
        </authorList>
    </citation>
    <scope>NUCLEOTIDE SEQUENCE [LARGE SCALE GENOMIC DNA]</scope>
    <source>
        <strain evidence="9">KCTC 52141</strain>
    </source>
</reference>
<dbReference type="HAMAP" id="MF_00599">
    <property type="entry name" value="FtsB"/>
    <property type="match status" value="1"/>
</dbReference>
<dbReference type="PANTHER" id="PTHR37485">
    <property type="entry name" value="CELL DIVISION PROTEIN FTSB"/>
    <property type="match status" value="1"/>
</dbReference>
<sequence>MKWLLSILIVLFVGLQYRLWVGDGSFAHRARLEREISQQTAENQRLLERNRVLAIEVEDLKNGHEVVEARARSDIGMIKEGETFFMTHNPDD</sequence>
<dbReference type="RefSeq" id="WP_339616176.1">
    <property type="nucleotide sequence ID" value="NZ_AP031500.1"/>
</dbReference>
<feature type="topological domain" description="Cytoplasmic" evidence="7">
    <location>
        <begin position="1"/>
        <end position="3"/>
    </location>
</feature>
<dbReference type="PANTHER" id="PTHR37485:SF1">
    <property type="entry name" value="CELL DIVISION PROTEIN FTSB"/>
    <property type="match status" value="1"/>
</dbReference>
<evidence type="ECO:0000256" key="6">
    <source>
        <dbReference type="ARBA" id="ARBA00023306"/>
    </source>
</evidence>
<keyword evidence="9" id="KW-1185">Reference proteome</keyword>
<comment type="subcellular location">
    <subcellularLocation>
        <location evidence="7">Cell inner membrane</location>
        <topology evidence="7">Single-pass type II membrane protein</topology>
    </subcellularLocation>
    <text evidence="7">Localizes to the division septum.</text>
</comment>
<dbReference type="Proteomes" id="UP001595548">
    <property type="component" value="Unassembled WGS sequence"/>
</dbReference>
<keyword evidence="5 7" id="KW-0472">Membrane</keyword>
<evidence type="ECO:0000256" key="3">
    <source>
        <dbReference type="ARBA" id="ARBA00022692"/>
    </source>
</evidence>
<keyword evidence="1 7" id="KW-1003">Cell membrane</keyword>
<name>A0ABV7HW13_9GAMM</name>
<accession>A0ABV7HW13</accession>
<comment type="similarity">
    <text evidence="7">Belongs to the FtsB family.</text>
</comment>
<evidence type="ECO:0000256" key="4">
    <source>
        <dbReference type="ARBA" id="ARBA00022989"/>
    </source>
</evidence>
<evidence type="ECO:0000256" key="1">
    <source>
        <dbReference type="ARBA" id="ARBA00022475"/>
    </source>
</evidence>
<feature type="topological domain" description="Periplasmic" evidence="7">
    <location>
        <begin position="22"/>
        <end position="92"/>
    </location>
</feature>
<organism evidence="8 9">
    <name type="scientific">Gilvimarinus japonicus</name>
    <dbReference type="NCBI Taxonomy" id="1796469"/>
    <lineage>
        <taxon>Bacteria</taxon>
        <taxon>Pseudomonadati</taxon>
        <taxon>Pseudomonadota</taxon>
        <taxon>Gammaproteobacteria</taxon>
        <taxon>Cellvibrionales</taxon>
        <taxon>Cellvibrionaceae</taxon>
        <taxon>Gilvimarinus</taxon>
    </lineage>
</organism>
<keyword evidence="2 7" id="KW-0132">Cell division</keyword>
<evidence type="ECO:0000313" key="9">
    <source>
        <dbReference type="Proteomes" id="UP001595548"/>
    </source>
</evidence>